<evidence type="ECO:0000313" key="4">
    <source>
        <dbReference type="Proteomes" id="UP000614350"/>
    </source>
</evidence>
<feature type="transmembrane region" description="Helical" evidence="2">
    <location>
        <begin position="6"/>
        <end position="27"/>
    </location>
</feature>
<keyword evidence="2" id="KW-1133">Transmembrane helix</keyword>
<dbReference type="AlphaFoldDB" id="A0A834JTA8"/>
<evidence type="ECO:0000256" key="2">
    <source>
        <dbReference type="SAM" id="Phobius"/>
    </source>
</evidence>
<evidence type="ECO:0000313" key="3">
    <source>
        <dbReference type="EMBL" id="KAF7393117.1"/>
    </source>
</evidence>
<sequence length="143" mass="16408">MLGQGGRGWLVSWLVGWLLGWLVGWLVGLDDGVTSSQTGEAIFGESGEQIEGGQERWRGRVSRDEFGSASLTHATPHFFLGCSPRIRREKEEEEEVEVEVEVEVGRHGIFFLSRVTSSKMWKEEEEQQQQEEQERQEQEEEIK</sequence>
<feature type="region of interest" description="Disordered" evidence="1">
    <location>
        <begin position="119"/>
        <end position="143"/>
    </location>
</feature>
<dbReference type="EMBL" id="JACSEA010000009">
    <property type="protein sequence ID" value="KAF7393117.1"/>
    <property type="molecule type" value="Genomic_DNA"/>
</dbReference>
<name>A0A834JTA8_VESVU</name>
<gene>
    <name evidence="3" type="ORF">HZH66_008950</name>
</gene>
<proteinExistence type="predicted"/>
<keyword evidence="2" id="KW-0812">Transmembrane</keyword>
<comment type="caution">
    <text evidence="3">The sequence shown here is derived from an EMBL/GenBank/DDBJ whole genome shotgun (WGS) entry which is preliminary data.</text>
</comment>
<protein>
    <submittedName>
        <fullName evidence="3">Uncharacterized protein</fullName>
    </submittedName>
</protein>
<dbReference type="Proteomes" id="UP000614350">
    <property type="component" value="Unassembled WGS sequence"/>
</dbReference>
<keyword evidence="2" id="KW-0472">Membrane</keyword>
<reference evidence="3" key="1">
    <citation type="journal article" date="2020" name="G3 (Bethesda)">
        <title>High-Quality Assemblies for Three Invasive Social Wasps from the &lt;i&gt;Vespula&lt;/i&gt; Genus.</title>
        <authorList>
            <person name="Harrop T.W.R."/>
            <person name="Guhlin J."/>
            <person name="McLaughlin G.M."/>
            <person name="Permina E."/>
            <person name="Stockwell P."/>
            <person name="Gilligan J."/>
            <person name="Le Lec M.F."/>
            <person name="Gruber M.A.M."/>
            <person name="Quinn O."/>
            <person name="Lovegrove M."/>
            <person name="Duncan E.J."/>
            <person name="Remnant E.J."/>
            <person name="Van Eeckhoven J."/>
            <person name="Graham B."/>
            <person name="Knapp R.A."/>
            <person name="Langford K.W."/>
            <person name="Kronenberg Z."/>
            <person name="Press M.O."/>
            <person name="Eacker S.M."/>
            <person name="Wilson-Rankin E.E."/>
            <person name="Purcell J."/>
            <person name="Lester P.J."/>
            <person name="Dearden P.K."/>
        </authorList>
    </citation>
    <scope>NUCLEOTIDE SEQUENCE</scope>
    <source>
        <strain evidence="3">Marl-1</strain>
    </source>
</reference>
<accession>A0A834JTA8</accession>
<keyword evidence="4" id="KW-1185">Reference proteome</keyword>
<organism evidence="3 4">
    <name type="scientific">Vespula vulgaris</name>
    <name type="common">Yellow jacket</name>
    <name type="synonym">Wasp</name>
    <dbReference type="NCBI Taxonomy" id="7454"/>
    <lineage>
        <taxon>Eukaryota</taxon>
        <taxon>Metazoa</taxon>
        <taxon>Ecdysozoa</taxon>
        <taxon>Arthropoda</taxon>
        <taxon>Hexapoda</taxon>
        <taxon>Insecta</taxon>
        <taxon>Pterygota</taxon>
        <taxon>Neoptera</taxon>
        <taxon>Endopterygota</taxon>
        <taxon>Hymenoptera</taxon>
        <taxon>Apocrita</taxon>
        <taxon>Aculeata</taxon>
        <taxon>Vespoidea</taxon>
        <taxon>Vespidae</taxon>
        <taxon>Vespinae</taxon>
        <taxon>Vespula</taxon>
    </lineage>
</organism>
<feature type="compositionally biased region" description="Basic and acidic residues" evidence="1">
    <location>
        <begin position="132"/>
        <end position="143"/>
    </location>
</feature>
<evidence type="ECO:0000256" key="1">
    <source>
        <dbReference type="SAM" id="MobiDB-lite"/>
    </source>
</evidence>